<reference evidence="1 2" key="1">
    <citation type="submission" date="2017-10" db="EMBL/GenBank/DDBJ databases">
        <title>Coral associated bacteria.</title>
        <authorList>
            <person name="Wang X."/>
        </authorList>
    </citation>
    <scope>NUCLEOTIDE SEQUENCE [LARGE SCALE GENOMIC DNA]</scope>
    <source>
        <strain evidence="1 2">SCSIO 43005</strain>
    </source>
</reference>
<dbReference type="Proteomes" id="UP000463949">
    <property type="component" value="Chromosome"/>
</dbReference>
<name>A0A857GGV9_9GAMM</name>
<dbReference type="KEGG" id="hmd:CTT34_01640"/>
<evidence type="ECO:0000313" key="2">
    <source>
        <dbReference type="Proteomes" id="UP000463949"/>
    </source>
</evidence>
<sequence length="195" mass="21393">MSTVDWPTELQPATMEWGRVFNSYAFTSPFTQSQQIRTHPGAYWKCSLTFRNLKRPKERVLSTFIGSLHGMAGTFKLKPWTRPPGPFVGNAVVDGGGQAGAQVVTRNWNANALVLRLGDYITISDQLLEVLADVTSNAQGIAVVPVSPWLRVPPANGATVNYREPYAIMRLARDDVSLSIQALIAGGTLECREAF</sequence>
<dbReference type="EMBL" id="CP024621">
    <property type="protein sequence ID" value="QHD48490.1"/>
    <property type="molecule type" value="Genomic_DNA"/>
</dbReference>
<organism evidence="1 2">
    <name type="scientific">Vreelandella aquamarina</name>
    <dbReference type="NCBI Taxonomy" id="77097"/>
    <lineage>
        <taxon>Bacteria</taxon>
        <taxon>Pseudomonadati</taxon>
        <taxon>Pseudomonadota</taxon>
        <taxon>Gammaproteobacteria</taxon>
        <taxon>Oceanospirillales</taxon>
        <taxon>Halomonadaceae</taxon>
        <taxon>Vreelandella</taxon>
    </lineage>
</organism>
<accession>A0A857GGV9</accession>
<gene>
    <name evidence="1" type="ORF">CTT34_01640</name>
</gene>
<dbReference type="AlphaFoldDB" id="A0A857GGV9"/>
<dbReference type="RefSeq" id="WP_159340768.1">
    <property type="nucleotide sequence ID" value="NZ_CP024621.1"/>
</dbReference>
<protein>
    <submittedName>
        <fullName evidence="1">Uncharacterized protein</fullName>
    </submittedName>
</protein>
<evidence type="ECO:0000313" key="1">
    <source>
        <dbReference type="EMBL" id="QHD48490.1"/>
    </source>
</evidence>
<proteinExistence type="predicted"/>
<dbReference type="OrthoDB" id="7469010at2"/>